<feature type="domain" description="Nucleotidyl transferase" evidence="10">
    <location>
        <begin position="8"/>
        <end position="275"/>
    </location>
</feature>
<evidence type="ECO:0000259" key="11">
    <source>
        <dbReference type="Pfam" id="PF24894"/>
    </source>
</evidence>
<name>A0ABU9D933_9PROT</name>
<dbReference type="PANTHER" id="PTHR43523:SF2">
    <property type="entry name" value="GLUCOSE-1-PHOSPHATE ADENYLYLTRANSFERASE"/>
    <property type="match status" value="1"/>
</dbReference>
<evidence type="ECO:0000256" key="8">
    <source>
        <dbReference type="ARBA" id="ARBA00023277"/>
    </source>
</evidence>
<dbReference type="Pfam" id="PF00483">
    <property type="entry name" value="NTP_transferase"/>
    <property type="match status" value="1"/>
</dbReference>
<dbReference type="CDD" id="cd04651">
    <property type="entry name" value="LbH_G1P_AT_C"/>
    <property type="match status" value="1"/>
</dbReference>
<comment type="caution">
    <text evidence="9">Lacks conserved residue(s) required for the propagation of feature annotation.</text>
</comment>
<feature type="site" description="Could play a key role in the communication between the regulatory and the substrate sites" evidence="9">
    <location>
        <position position="60"/>
    </location>
</feature>
<keyword evidence="4 9" id="KW-0548">Nucleotidyltransferase</keyword>
<evidence type="ECO:0000259" key="10">
    <source>
        <dbReference type="Pfam" id="PF00483"/>
    </source>
</evidence>
<feature type="domain" description="Glucose-1-phosphate adenylyltransferase/Bifunctional protein GlmU-like C-terminal hexapeptide" evidence="11">
    <location>
        <begin position="306"/>
        <end position="396"/>
    </location>
</feature>
<organism evidence="12 13">
    <name type="scientific">Thermithiobacillus plumbiphilus</name>
    <dbReference type="NCBI Taxonomy" id="1729899"/>
    <lineage>
        <taxon>Bacteria</taxon>
        <taxon>Pseudomonadati</taxon>
        <taxon>Pseudomonadota</taxon>
        <taxon>Acidithiobacillia</taxon>
        <taxon>Acidithiobacillales</taxon>
        <taxon>Thermithiobacillaceae</taxon>
        <taxon>Thermithiobacillus</taxon>
    </lineage>
</organism>
<dbReference type="InterPro" id="IPR011831">
    <property type="entry name" value="ADP-Glc_PPase"/>
</dbReference>
<dbReference type="InterPro" id="IPR029044">
    <property type="entry name" value="Nucleotide-diphossugar_trans"/>
</dbReference>
<dbReference type="RefSeq" id="WP_341371092.1">
    <property type="nucleotide sequence ID" value="NZ_JBBPCO010000009.1"/>
</dbReference>
<comment type="subunit">
    <text evidence="9">Homotetramer.</text>
</comment>
<dbReference type="EC" id="2.7.7.27" evidence="9"/>
<dbReference type="PROSITE" id="PS00809">
    <property type="entry name" value="ADP_GLC_PYROPHOSPH_2"/>
    <property type="match status" value="1"/>
</dbReference>
<evidence type="ECO:0000313" key="13">
    <source>
        <dbReference type="Proteomes" id="UP001446205"/>
    </source>
</evidence>
<evidence type="ECO:0000256" key="6">
    <source>
        <dbReference type="ARBA" id="ARBA00022840"/>
    </source>
</evidence>
<comment type="catalytic activity">
    <reaction evidence="9">
        <text>alpha-D-glucose 1-phosphate + ATP + H(+) = ADP-alpha-D-glucose + diphosphate</text>
        <dbReference type="Rhea" id="RHEA:12120"/>
        <dbReference type="ChEBI" id="CHEBI:15378"/>
        <dbReference type="ChEBI" id="CHEBI:30616"/>
        <dbReference type="ChEBI" id="CHEBI:33019"/>
        <dbReference type="ChEBI" id="CHEBI:57498"/>
        <dbReference type="ChEBI" id="CHEBI:58601"/>
        <dbReference type="EC" id="2.7.7.27"/>
    </reaction>
</comment>
<evidence type="ECO:0000256" key="1">
    <source>
        <dbReference type="ARBA" id="ARBA00010443"/>
    </source>
</evidence>
<comment type="similarity">
    <text evidence="1 9">Belongs to the bacterial/plant glucose-1-phosphate adenylyltransferase family.</text>
</comment>
<keyword evidence="6 9" id="KW-0067">ATP-binding</keyword>
<dbReference type="PANTHER" id="PTHR43523">
    <property type="entry name" value="GLUCOSE-1-PHOSPHATE ADENYLYLTRANSFERASE-RELATED"/>
    <property type="match status" value="1"/>
</dbReference>
<evidence type="ECO:0000256" key="9">
    <source>
        <dbReference type="HAMAP-Rule" id="MF_00624"/>
    </source>
</evidence>
<feature type="binding site" evidence="9">
    <location>
        <position position="197"/>
    </location>
    <ligand>
        <name>alpha-D-glucose 1-phosphate</name>
        <dbReference type="ChEBI" id="CHEBI:58601"/>
    </ligand>
</feature>
<evidence type="ECO:0000256" key="7">
    <source>
        <dbReference type="ARBA" id="ARBA00023056"/>
    </source>
</evidence>
<comment type="pathway">
    <text evidence="9">Glycan biosynthesis; glycogen biosynthesis.</text>
</comment>
<dbReference type="InterPro" id="IPR005836">
    <property type="entry name" value="ADP_Glu_pyroP_CS"/>
</dbReference>
<keyword evidence="5 9" id="KW-0547">Nucleotide-binding</keyword>
<comment type="function">
    <text evidence="9">Involved in the biosynthesis of ADP-glucose, a building block required for the elongation reactions to produce glycogen. Catalyzes the reaction between ATP and alpha-D-glucose 1-phosphate (G1P) to produce pyrophosphate and ADP-Glc.</text>
</comment>
<dbReference type="Gene3D" id="3.90.550.10">
    <property type="entry name" value="Spore Coat Polysaccharide Biosynthesis Protein SpsA, Chain A"/>
    <property type="match status" value="1"/>
</dbReference>
<evidence type="ECO:0000256" key="2">
    <source>
        <dbReference type="ARBA" id="ARBA00022600"/>
    </source>
</evidence>
<dbReference type="InterPro" id="IPR005835">
    <property type="entry name" value="NTP_transferase_dom"/>
</dbReference>
<evidence type="ECO:0000313" key="12">
    <source>
        <dbReference type="EMBL" id="MEK8090035.1"/>
    </source>
</evidence>
<dbReference type="Pfam" id="PF24894">
    <property type="entry name" value="Hexapep_GlmU"/>
    <property type="match status" value="1"/>
</dbReference>
<dbReference type="InterPro" id="IPR056818">
    <property type="entry name" value="GlmU/GlgC-like_hexapep"/>
</dbReference>
<accession>A0ABU9D933</accession>
<proteinExistence type="inferred from homology"/>
<dbReference type="GO" id="GO:0008878">
    <property type="term" value="F:glucose-1-phosphate adenylyltransferase activity"/>
    <property type="evidence" value="ECO:0007669"/>
    <property type="project" value="UniProtKB-EC"/>
</dbReference>
<keyword evidence="2 9" id="KW-0321">Glycogen metabolism</keyword>
<evidence type="ECO:0000256" key="5">
    <source>
        <dbReference type="ARBA" id="ARBA00022741"/>
    </source>
</evidence>
<reference evidence="12 13" key="1">
    <citation type="submission" date="2024-04" db="EMBL/GenBank/DDBJ databases">
        <authorList>
            <person name="Abashina T."/>
            <person name="Shaikin A."/>
        </authorList>
    </citation>
    <scope>NUCLEOTIDE SEQUENCE [LARGE SCALE GENOMIC DNA]</scope>
    <source>
        <strain evidence="12 13">AAFK</strain>
    </source>
</reference>
<dbReference type="SUPFAM" id="SSF53448">
    <property type="entry name" value="Nucleotide-diphospho-sugar transferases"/>
    <property type="match status" value="1"/>
</dbReference>
<dbReference type="InterPro" id="IPR011004">
    <property type="entry name" value="Trimer_LpxA-like_sf"/>
</dbReference>
<comment type="caution">
    <text evidence="12">The sequence shown here is derived from an EMBL/GenBank/DDBJ whole genome shotgun (WGS) entry which is preliminary data.</text>
</comment>
<feature type="binding site" evidence="9">
    <location>
        <position position="164"/>
    </location>
    <ligand>
        <name>alpha-D-glucose 1-phosphate</name>
        <dbReference type="ChEBI" id="CHEBI:58601"/>
    </ligand>
</feature>
<dbReference type="PROSITE" id="PS00808">
    <property type="entry name" value="ADP_GLC_PYROPHOSPH_1"/>
    <property type="match status" value="1"/>
</dbReference>
<feature type="binding site" evidence="9">
    <location>
        <begin position="179"/>
        <end position="180"/>
    </location>
    <ligand>
        <name>alpha-D-glucose 1-phosphate</name>
        <dbReference type="ChEBI" id="CHEBI:58601"/>
    </ligand>
</feature>
<keyword evidence="3 9" id="KW-0808">Transferase</keyword>
<evidence type="ECO:0000256" key="3">
    <source>
        <dbReference type="ARBA" id="ARBA00022679"/>
    </source>
</evidence>
<dbReference type="NCBIfam" id="TIGR02091">
    <property type="entry name" value="glgC"/>
    <property type="match status" value="1"/>
</dbReference>
<protein>
    <recommendedName>
        <fullName evidence="9">Glucose-1-phosphate adenylyltransferase</fullName>
        <ecNumber evidence="9">2.7.7.27</ecNumber>
    </recommendedName>
    <alternativeName>
        <fullName evidence="9">ADP-glucose pyrophosphorylase</fullName>
        <shortName evidence="9">ADPGlc PPase</shortName>
    </alternativeName>
    <alternativeName>
        <fullName evidence="9">ADP-glucose synthase</fullName>
    </alternativeName>
</protein>
<dbReference type="HAMAP" id="MF_00624">
    <property type="entry name" value="GlgC"/>
    <property type="match status" value="1"/>
</dbReference>
<dbReference type="CDD" id="cd02508">
    <property type="entry name" value="ADP_Glucose_PP"/>
    <property type="match status" value="1"/>
</dbReference>
<keyword evidence="7 9" id="KW-0320">Glycogen biosynthesis</keyword>
<dbReference type="Gene3D" id="2.160.10.10">
    <property type="entry name" value="Hexapeptide repeat proteins"/>
    <property type="match status" value="1"/>
</dbReference>
<dbReference type="InterPro" id="IPR023049">
    <property type="entry name" value="GlgC_bac"/>
</dbReference>
<sequence>MKTPKILAVVMAGGEGKRLYPLTSERSKPSVPFGGRYRIVDFVLSNLINSRINAIYMLVQYKSQSLIEHVRRAWSVPSTLPGQFITVVPPQMRAGSDWFQGTADAVYQNLNLIYQHRPDIVAVFGADHIYRMDVQQMVRFHLESEADVTVAALPVPREEGSSFGIIAAEGDGRIREFLEKPKAPPPMPNDPNRSFASMGNYLFNCDTLISSLEAAHGRGENDFGHHILPRLLQSHRVFAYDFSTNVIPGTRDYEEQAYWRDVGTIEAYFDAHKDVMGLKPCFDVFNLHWPIYSSNYQGPVAKFIGGDVENSIIAGGTVINGAKVRNSVIRREVFLEEDVEIEDCIIMDYVRIKRGSRLRRTIVDRYNVLEADTRIGFDPEADAKLYTVSPTGIVVVKAGRPGLQGPFGSVPPLILDR</sequence>
<keyword evidence="8 9" id="KW-0119">Carbohydrate metabolism</keyword>
<dbReference type="NCBIfam" id="NF002023">
    <property type="entry name" value="PRK00844.1"/>
    <property type="match status" value="1"/>
</dbReference>
<dbReference type="EMBL" id="JBBPCO010000009">
    <property type="protein sequence ID" value="MEK8090035.1"/>
    <property type="molecule type" value="Genomic_DNA"/>
</dbReference>
<evidence type="ECO:0000256" key="4">
    <source>
        <dbReference type="ARBA" id="ARBA00022695"/>
    </source>
</evidence>
<dbReference type="SUPFAM" id="SSF51161">
    <property type="entry name" value="Trimeric LpxA-like enzymes"/>
    <property type="match status" value="1"/>
</dbReference>
<gene>
    <name evidence="9 12" type="primary">glgC</name>
    <name evidence="12" type="ORF">WOB96_09670</name>
</gene>
<dbReference type="Proteomes" id="UP001446205">
    <property type="component" value="Unassembled WGS sequence"/>
</dbReference>
<keyword evidence="13" id="KW-1185">Reference proteome</keyword>
<feature type="site" description="Could play a key role in the communication between the regulatory and the substrate sites" evidence="9">
    <location>
        <position position="98"/>
    </location>
</feature>